<reference evidence="3 4" key="1">
    <citation type="submission" date="2020-08" db="EMBL/GenBank/DDBJ databases">
        <title>Sequencing the genomes of 1000 actinobacteria strains.</title>
        <authorList>
            <person name="Klenk H.-P."/>
        </authorList>
    </citation>
    <scope>NUCLEOTIDE SEQUENCE [LARGE SCALE GENOMIC DNA]</scope>
    <source>
        <strain evidence="3 4">DSM 44593</strain>
    </source>
</reference>
<protein>
    <submittedName>
        <fullName evidence="3">Flp pilus assembly protein CpaB</fullName>
    </submittedName>
</protein>
<evidence type="ECO:0000256" key="1">
    <source>
        <dbReference type="SAM" id="MobiDB-lite"/>
    </source>
</evidence>
<proteinExistence type="predicted"/>
<sequence>MRLGPVRRRRWRWISAGVLLVALGAGANVAIGLSQQEQVAVLAADRDLSAGHVLAEEDVRVVRLDGAAAGLGLVEARSHQAFGKRLAVPLTDGTPLNRSALGAKEQYPPQDQAIVSAAVGPGVLPGSAEEGSPVAAIITPASGAPGDQAPQETDDGAAQEAPGAQGRSVPARIHRVQQADAASSATTVVELVVQAPDAQAVARAAGEERLRLALVSRTEGGL</sequence>
<comment type="caution">
    <text evidence="3">The sequence shown here is derived from an EMBL/GenBank/DDBJ whole genome shotgun (WGS) entry which is preliminary data.</text>
</comment>
<evidence type="ECO:0000313" key="3">
    <source>
        <dbReference type="EMBL" id="MBB6000099.1"/>
    </source>
</evidence>
<keyword evidence="4" id="KW-1185">Reference proteome</keyword>
<dbReference type="Proteomes" id="UP000578077">
    <property type="component" value="Unassembled WGS sequence"/>
</dbReference>
<feature type="region of interest" description="Disordered" evidence="1">
    <location>
        <begin position="140"/>
        <end position="169"/>
    </location>
</feature>
<feature type="domain" description="SAF" evidence="2">
    <location>
        <begin position="39"/>
        <end position="102"/>
    </location>
</feature>
<gene>
    <name evidence="3" type="ORF">HNR25_003850</name>
</gene>
<dbReference type="Pfam" id="PF08666">
    <property type="entry name" value="SAF"/>
    <property type="match status" value="1"/>
</dbReference>
<dbReference type="EMBL" id="JACHLY010000001">
    <property type="protein sequence ID" value="MBB6000099.1"/>
    <property type="molecule type" value="Genomic_DNA"/>
</dbReference>
<dbReference type="AlphaFoldDB" id="A0A841EFI8"/>
<name>A0A841EFI8_9ACTN</name>
<dbReference type="InterPro" id="IPR013974">
    <property type="entry name" value="SAF"/>
</dbReference>
<accession>A0A841EFI8</accession>
<organism evidence="3 4">
    <name type="scientific">Streptomonospora salina</name>
    <dbReference type="NCBI Taxonomy" id="104205"/>
    <lineage>
        <taxon>Bacteria</taxon>
        <taxon>Bacillati</taxon>
        <taxon>Actinomycetota</taxon>
        <taxon>Actinomycetes</taxon>
        <taxon>Streptosporangiales</taxon>
        <taxon>Nocardiopsidaceae</taxon>
        <taxon>Streptomonospora</taxon>
    </lineage>
</organism>
<dbReference type="RefSeq" id="WP_184637306.1">
    <property type="nucleotide sequence ID" value="NZ_BAABKT010000012.1"/>
</dbReference>
<evidence type="ECO:0000313" key="4">
    <source>
        <dbReference type="Proteomes" id="UP000578077"/>
    </source>
</evidence>
<evidence type="ECO:0000259" key="2">
    <source>
        <dbReference type="SMART" id="SM00858"/>
    </source>
</evidence>
<dbReference type="SMART" id="SM00858">
    <property type="entry name" value="SAF"/>
    <property type="match status" value="1"/>
</dbReference>